<dbReference type="Proteomes" id="UP000236416">
    <property type="component" value="Unassembled WGS sequence"/>
</dbReference>
<protein>
    <submittedName>
        <fullName evidence="1">Uncharacterized protein</fullName>
    </submittedName>
</protein>
<evidence type="ECO:0000313" key="1">
    <source>
        <dbReference type="EMBL" id="POB00131.1"/>
    </source>
</evidence>
<sequence>MDGHQHLEGHNALAEWFSIGRASWLTIPRVLLEAMPDEWQGRLAALLNEYDEHYPNMPEIGTRVLVTDNGRVVKTPPWLLNYRHPNQTILIQLMRKDHATP</sequence>
<dbReference type="AlphaFoldDB" id="A0A2K4MSQ2"/>
<gene>
    <name evidence="1" type="ORF">C2134_02770</name>
</gene>
<organism evidence="1 2">
    <name type="scientific">Chromobacterium sinusclupearum</name>
    <dbReference type="NCBI Taxonomy" id="2077146"/>
    <lineage>
        <taxon>Bacteria</taxon>
        <taxon>Pseudomonadati</taxon>
        <taxon>Pseudomonadota</taxon>
        <taxon>Betaproteobacteria</taxon>
        <taxon>Neisseriales</taxon>
        <taxon>Chromobacteriaceae</taxon>
        <taxon>Chromobacterium</taxon>
    </lineage>
</organism>
<keyword evidence="2" id="KW-1185">Reference proteome</keyword>
<name>A0A2K4MSQ2_9NEIS</name>
<accession>A0A2K4MSQ2</accession>
<comment type="caution">
    <text evidence="1">The sequence shown here is derived from an EMBL/GenBank/DDBJ whole genome shotgun (WGS) entry which is preliminary data.</text>
</comment>
<dbReference type="EMBL" id="PPTF01000013">
    <property type="protein sequence ID" value="POB00131.1"/>
    <property type="molecule type" value="Genomic_DNA"/>
</dbReference>
<evidence type="ECO:0000313" key="2">
    <source>
        <dbReference type="Proteomes" id="UP000236416"/>
    </source>
</evidence>
<reference evidence="1 2" key="1">
    <citation type="submission" date="2018-01" db="EMBL/GenBank/DDBJ databases">
        <title>Genomic Sequence of Chromobacterium MWU13-2610 from wild cranberry bogs within the Cape Cod National Seashore.</title>
        <authorList>
            <person name="O'Hara-Hanley K."/>
            <person name="Soby S."/>
            <person name="Harrison A."/>
        </authorList>
    </citation>
    <scope>NUCLEOTIDE SEQUENCE [LARGE SCALE GENOMIC DNA]</scope>
    <source>
        <strain evidence="1 2">MWU13-2610</strain>
    </source>
</reference>
<proteinExistence type="predicted"/>